<gene>
    <name evidence="1" type="ORF">GO493_08595</name>
</gene>
<protein>
    <submittedName>
        <fullName evidence="1">Uncharacterized protein</fullName>
    </submittedName>
</protein>
<dbReference type="Proteomes" id="UP000461730">
    <property type="component" value="Unassembled WGS sequence"/>
</dbReference>
<name>A0A7K1U2T0_9BACT</name>
<sequence length="313" mass="33669">MSDNNPQAEVQAVSCVPPSPSQFDLVLKDYGAVLKEESKKASADLDMQITRANTANEAACIERDINEKFARSVKEYNFLSNCVTVYTAQDLEGLTDTFTNVLKPKSNNAKTAFDGAVAAIKTVKQKVAQVSNLAVKLKDAVADSCNSEELKLIRECLSKGGPNKKNLEDSVQEFVNYAEQIVNQADDAAQAAVKVAGINAFINVDNLSALITAAKTDGGKLIADVDTNVKDSQKKYDDSRKPLGEALKALSTVSTEKNRAWNYKDAVAGVTKFVEEKNCNGNGCKKLDEISEEAENAYNSSNCGGCGGDEVQE</sequence>
<evidence type="ECO:0000313" key="2">
    <source>
        <dbReference type="Proteomes" id="UP000461730"/>
    </source>
</evidence>
<reference evidence="1 2" key="1">
    <citation type="submission" date="2019-12" db="EMBL/GenBank/DDBJ databases">
        <title>Chitinophaga sp. strain ysch24 (GDMCC 1.1355), whole genome shotgun sequence.</title>
        <authorList>
            <person name="Zhang X."/>
        </authorList>
    </citation>
    <scope>NUCLEOTIDE SEQUENCE [LARGE SCALE GENOMIC DNA]</scope>
    <source>
        <strain evidence="2">ysch24</strain>
    </source>
</reference>
<keyword evidence="2" id="KW-1185">Reference proteome</keyword>
<proteinExistence type="predicted"/>
<dbReference type="EMBL" id="WRXN01000003">
    <property type="protein sequence ID" value="MVT08315.1"/>
    <property type="molecule type" value="Genomic_DNA"/>
</dbReference>
<dbReference type="RefSeq" id="WP_157305736.1">
    <property type="nucleotide sequence ID" value="NZ_WRXN01000003.1"/>
</dbReference>
<comment type="caution">
    <text evidence="1">The sequence shown here is derived from an EMBL/GenBank/DDBJ whole genome shotgun (WGS) entry which is preliminary data.</text>
</comment>
<organism evidence="1 2">
    <name type="scientific">Chitinophaga tropicalis</name>
    <dbReference type="NCBI Taxonomy" id="2683588"/>
    <lineage>
        <taxon>Bacteria</taxon>
        <taxon>Pseudomonadati</taxon>
        <taxon>Bacteroidota</taxon>
        <taxon>Chitinophagia</taxon>
        <taxon>Chitinophagales</taxon>
        <taxon>Chitinophagaceae</taxon>
        <taxon>Chitinophaga</taxon>
    </lineage>
</organism>
<accession>A0A7K1U2T0</accession>
<dbReference type="AlphaFoldDB" id="A0A7K1U2T0"/>
<evidence type="ECO:0000313" key="1">
    <source>
        <dbReference type="EMBL" id="MVT08315.1"/>
    </source>
</evidence>